<sequence length="127" mass="13216">MNRLSTLGALVAALLLAACEPTPDPNASTAAATSAAAAQPEPAYVPNPLLDADPPTYLAVLGPCGKVLFEGSTELSAPECLTGIRERAREKGLGELTDAQLADVNIGARWRHEQGKLKQQTAQAPDK</sequence>
<evidence type="ECO:0000256" key="1">
    <source>
        <dbReference type="SAM" id="SignalP"/>
    </source>
</evidence>
<dbReference type="EMBL" id="CP106753">
    <property type="protein sequence ID" value="UXY14211.1"/>
    <property type="molecule type" value="Genomic_DNA"/>
</dbReference>
<keyword evidence="3" id="KW-1185">Reference proteome</keyword>
<evidence type="ECO:0000313" key="3">
    <source>
        <dbReference type="Proteomes" id="UP001061302"/>
    </source>
</evidence>
<proteinExistence type="predicted"/>
<dbReference type="PROSITE" id="PS51257">
    <property type="entry name" value="PROKAR_LIPOPROTEIN"/>
    <property type="match status" value="1"/>
</dbReference>
<gene>
    <name evidence="2" type="ORF">N8I74_12885</name>
</gene>
<organism evidence="2 3">
    <name type="scientific">Chitiniphilus purpureus</name>
    <dbReference type="NCBI Taxonomy" id="2981137"/>
    <lineage>
        <taxon>Bacteria</taxon>
        <taxon>Pseudomonadati</taxon>
        <taxon>Pseudomonadota</taxon>
        <taxon>Betaproteobacteria</taxon>
        <taxon>Neisseriales</taxon>
        <taxon>Chitinibacteraceae</taxon>
        <taxon>Chitiniphilus</taxon>
    </lineage>
</organism>
<name>A0ABY6DM86_9NEIS</name>
<dbReference type="Proteomes" id="UP001061302">
    <property type="component" value="Chromosome"/>
</dbReference>
<evidence type="ECO:0000313" key="2">
    <source>
        <dbReference type="EMBL" id="UXY14211.1"/>
    </source>
</evidence>
<evidence type="ECO:0008006" key="4">
    <source>
        <dbReference type="Google" id="ProtNLM"/>
    </source>
</evidence>
<feature type="signal peptide" evidence="1">
    <location>
        <begin position="1"/>
        <end position="17"/>
    </location>
</feature>
<dbReference type="RefSeq" id="WP_263123511.1">
    <property type="nucleotide sequence ID" value="NZ_CP106753.1"/>
</dbReference>
<reference evidence="2" key="1">
    <citation type="submission" date="2022-10" db="EMBL/GenBank/DDBJ databases">
        <title>Chitiniphilus purpureus sp. nov., a novel chitin-degrading bacterium isolated from crawfish pond sediment.</title>
        <authorList>
            <person name="Li K."/>
        </authorList>
    </citation>
    <scope>NUCLEOTIDE SEQUENCE</scope>
    <source>
        <strain evidence="2">CD1</strain>
    </source>
</reference>
<protein>
    <recommendedName>
        <fullName evidence="4">Secreted protein</fullName>
    </recommendedName>
</protein>
<accession>A0ABY6DM86</accession>
<feature type="chain" id="PRO_5046447384" description="Secreted protein" evidence="1">
    <location>
        <begin position="18"/>
        <end position="127"/>
    </location>
</feature>
<keyword evidence="1" id="KW-0732">Signal</keyword>